<reference evidence="3" key="1">
    <citation type="journal article" date="2002" name="Nature">
        <title>The genome sequence and structure of rice chromosome 1.</title>
        <authorList>
            <person name="Sasaki T."/>
            <person name="Matsumoto T."/>
            <person name="Yamamoto K."/>
            <person name="Sakata K."/>
            <person name="Baba T."/>
            <person name="Katayose Y."/>
            <person name="Wu J."/>
            <person name="Niimura Y."/>
            <person name="Cheng Z."/>
            <person name="Nagamura Y."/>
            <person name="Antonio B.A."/>
            <person name="Kanamori H."/>
            <person name="Hosokawa S."/>
            <person name="Masukawa M."/>
            <person name="Arikawa K."/>
            <person name="Chiden Y."/>
            <person name="Hayashi M."/>
            <person name="Okamoto M."/>
            <person name="Ando T."/>
            <person name="Aoki H."/>
            <person name="Arita K."/>
            <person name="Hamada M."/>
            <person name="Harada C."/>
            <person name="Hijishita S."/>
            <person name="Honda M."/>
            <person name="Ichikawa Y."/>
            <person name="Idonuma A."/>
            <person name="Iijima M."/>
            <person name="Ikeda M."/>
            <person name="Ikeno M."/>
            <person name="Itoh S."/>
            <person name="Itoh T."/>
            <person name="Itoh Y."/>
            <person name="Itoh Y."/>
            <person name="Iwabuchi A."/>
            <person name="Kamiya K."/>
            <person name="Karasawa W."/>
            <person name="Katagiri S."/>
            <person name="Kikuta A."/>
            <person name="Kobayashi N."/>
            <person name="Kono I."/>
            <person name="Machita K."/>
            <person name="Maehara T."/>
            <person name="Mizuno H."/>
            <person name="Mizubayashi T."/>
            <person name="Mukai Y."/>
            <person name="Nagasaki H."/>
            <person name="Nakashima M."/>
            <person name="Nakama Y."/>
            <person name="Nakamichi Y."/>
            <person name="Nakamura M."/>
            <person name="Namiki N."/>
            <person name="Negishi M."/>
            <person name="Ohta I."/>
            <person name="Ono N."/>
            <person name="Saji S."/>
            <person name="Sakai K."/>
            <person name="Shibata M."/>
            <person name="Shimokawa T."/>
            <person name="Shomura A."/>
            <person name="Song J."/>
            <person name="Takazaki Y."/>
            <person name="Terasawa K."/>
            <person name="Tsuji K."/>
            <person name="Waki K."/>
            <person name="Yamagata H."/>
            <person name="Yamane H."/>
            <person name="Yoshiki S."/>
            <person name="Yoshihara R."/>
            <person name="Yukawa K."/>
            <person name="Zhong H."/>
            <person name="Iwama H."/>
            <person name="Endo T."/>
            <person name="Ito H."/>
            <person name="Hahn J.H."/>
            <person name="Kim H.I."/>
            <person name="Eun M.Y."/>
            <person name="Yano M."/>
            <person name="Jiang J."/>
            <person name="Gojobori T."/>
        </authorList>
    </citation>
    <scope>NUCLEOTIDE SEQUENCE [LARGE SCALE GENOMIC DNA]</scope>
</reference>
<gene>
    <name evidence="3" type="primary">P0434B04.23</name>
</gene>
<protein>
    <recommendedName>
        <fullName evidence="2">Exocyst complex subunit Exo70 C-terminal domain-containing protein</fullName>
    </recommendedName>
</protein>
<evidence type="ECO:0000313" key="3">
    <source>
        <dbReference type="EMBL" id="BAD61135.1"/>
    </source>
</evidence>
<dbReference type="Pfam" id="PF03081">
    <property type="entry name" value="Exo70_C"/>
    <property type="match status" value="1"/>
</dbReference>
<accession>Q5ZED7</accession>
<dbReference type="InterPro" id="IPR046364">
    <property type="entry name" value="Exo70_C"/>
</dbReference>
<dbReference type="GO" id="GO:0006887">
    <property type="term" value="P:exocytosis"/>
    <property type="evidence" value="ECO:0007669"/>
    <property type="project" value="InterPro"/>
</dbReference>
<dbReference type="GO" id="GO:0000145">
    <property type="term" value="C:exocyst"/>
    <property type="evidence" value="ECO:0007669"/>
    <property type="project" value="InterPro"/>
</dbReference>
<dbReference type="Proteomes" id="UP000817658">
    <property type="component" value="Chromosome 1"/>
</dbReference>
<dbReference type="EMBL" id="AP002540">
    <property type="protein sequence ID" value="BAD61135.1"/>
    <property type="molecule type" value="Genomic_DNA"/>
</dbReference>
<dbReference type="Gene3D" id="1.20.1280.170">
    <property type="entry name" value="Exocyst complex component Exo70"/>
    <property type="match status" value="1"/>
</dbReference>
<dbReference type="AlphaFoldDB" id="Q5ZED7"/>
<dbReference type="GO" id="GO:0005546">
    <property type="term" value="F:phosphatidylinositol-4,5-bisphosphate binding"/>
    <property type="evidence" value="ECO:0007669"/>
    <property type="project" value="InterPro"/>
</dbReference>
<feature type="region of interest" description="Disordered" evidence="1">
    <location>
        <begin position="152"/>
        <end position="179"/>
    </location>
</feature>
<feature type="region of interest" description="Disordered" evidence="1">
    <location>
        <begin position="111"/>
        <end position="136"/>
    </location>
</feature>
<sequence length="289" mass="31154">MSTLATEKLYRMLGMYEVLTDIKSDLESLFTGYARNFFSFEVTSIVAQLGNTIRHLSMQFWIRIREGEGRRQRREEGFVGTLLRCSRVTAVVASPRHQRLLLVLLTPPPEPSCSPAGRRPWPAAPPPPPVEREGERWRGEGKKRLMGRRRGVRWAGDGDGDGAERSFGSGTPVAGSGALPPETSVTAVHGGVTGRGGGGAAALVLAASKVEAEVGATVLALPRPVWKGAAGSAGPGGGWRRRLQRQQAGTTSSAPHLPPTPHSSFQTSLVILPFNFFSIWRACLEIVLL</sequence>
<organism evidence="3">
    <name type="scientific">Oryza sativa subsp. japonica</name>
    <name type="common">Rice</name>
    <dbReference type="NCBI Taxonomy" id="39947"/>
    <lineage>
        <taxon>Eukaryota</taxon>
        <taxon>Viridiplantae</taxon>
        <taxon>Streptophyta</taxon>
        <taxon>Embryophyta</taxon>
        <taxon>Tracheophyta</taxon>
        <taxon>Spermatophyta</taxon>
        <taxon>Magnoliopsida</taxon>
        <taxon>Liliopsida</taxon>
        <taxon>Poales</taxon>
        <taxon>Poaceae</taxon>
        <taxon>BOP clade</taxon>
        <taxon>Oryzoideae</taxon>
        <taxon>Oryzeae</taxon>
        <taxon>Oryzinae</taxon>
        <taxon>Oryza</taxon>
        <taxon>Oryza sativa</taxon>
    </lineage>
</organism>
<proteinExistence type="predicted"/>
<evidence type="ECO:0000259" key="2">
    <source>
        <dbReference type="Pfam" id="PF03081"/>
    </source>
</evidence>
<feature type="domain" description="Exocyst complex subunit Exo70 C-terminal" evidence="2">
    <location>
        <begin position="5"/>
        <end position="66"/>
    </location>
</feature>
<evidence type="ECO:0000256" key="1">
    <source>
        <dbReference type="SAM" id="MobiDB-lite"/>
    </source>
</evidence>
<feature type="region of interest" description="Disordered" evidence="1">
    <location>
        <begin position="227"/>
        <end position="261"/>
    </location>
</feature>
<name>Q5ZED7_ORYSJ</name>